<accession>A0ABW8ZAF0</accession>
<name>A0ABW8ZAF0_9BURK</name>
<comment type="caution">
    <text evidence="2">The sequence shown here is derived from an EMBL/GenBank/DDBJ whole genome shotgun (WGS) entry which is preliminary data.</text>
</comment>
<evidence type="ECO:0000313" key="2">
    <source>
        <dbReference type="EMBL" id="MFL9879951.1"/>
    </source>
</evidence>
<organism evidence="2 3">
    <name type="scientific">Herbaspirillum rhizosphaerae</name>
    <dbReference type="NCBI Taxonomy" id="346179"/>
    <lineage>
        <taxon>Bacteria</taxon>
        <taxon>Pseudomonadati</taxon>
        <taxon>Pseudomonadota</taxon>
        <taxon>Betaproteobacteria</taxon>
        <taxon>Burkholderiales</taxon>
        <taxon>Oxalobacteraceae</taxon>
        <taxon>Herbaspirillum</taxon>
    </lineage>
</organism>
<protein>
    <submittedName>
        <fullName evidence="2">Uncharacterized protein</fullName>
    </submittedName>
</protein>
<feature type="region of interest" description="Disordered" evidence="1">
    <location>
        <begin position="64"/>
        <end position="91"/>
    </location>
</feature>
<dbReference type="EMBL" id="JAQQFR010000010">
    <property type="protein sequence ID" value="MFL9879951.1"/>
    <property type="molecule type" value="Genomic_DNA"/>
</dbReference>
<dbReference type="Proteomes" id="UP001629214">
    <property type="component" value="Unassembled WGS sequence"/>
</dbReference>
<dbReference type="RefSeq" id="WP_408169035.1">
    <property type="nucleotide sequence ID" value="NZ_JAQQFR010000010.1"/>
</dbReference>
<reference evidence="2 3" key="1">
    <citation type="journal article" date="2024" name="Chem. Sci.">
        <title>Discovery of megapolipeptins by genome mining of a Burkholderiales bacteria collection.</title>
        <authorList>
            <person name="Paulo B.S."/>
            <person name="Recchia M.J.J."/>
            <person name="Lee S."/>
            <person name="Fergusson C.H."/>
            <person name="Romanowski S.B."/>
            <person name="Hernandez A."/>
            <person name="Krull N."/>
            <person name="Liu D.Y."/>
            <person name="Cavanagh H."/>
            <person name="Bos A."/>
            <person name="Gray C.A."/>
            <person name="Murphy B.T."/>
            <person name="Linington R.G."/>
            <person name="Eustaquio A.S."/>
        </authorList>
    </citation>
    <scope>NUCLEOTIDE SEQUENCE [LARGE SCALE GENOMIC DNA]</scope>
    <source>
        <strain evidence="2 3">RL21-008-BIB-B</strain>
    </source>
</reference>
<evidence type="ECO:0000256" key="1">
    <source>
        <dbReference type="SAM" id="MobiDB-lite"/>
    </source>
</evidence>
<evidence type="ECO:0000313" key="3">
    <source>
        <dbReference type="Proteomes" id="UP001629214"/>
    </source>
</evidence>
<keyword evidence="3" id="KW-1185">Reference proteome</keyword>
<sequence length="91" mass="10571">MDTHANEPLAREQYADELVRRYRELRRWAVANWPNTSQPLGQSDFIASDRELLLLLGARLHTDERKTGSPFPETPHAENAQYQDVTPMPWP</sequence>
<gene>
    <name evidence="2" type="ORF">PQR63_16240</name>
</gene>
<proteinExistence type="predicted"/>